<proteinExistence type="predicted"/>
<evidence type="ECO:0000313" key="3">
    <source>
        <dbReference type="Proteomes" id="UP000019681"/>
    </source>
</evidence>
<protein>
    <submittedName>
        <fullName evidence="2">Membrane protein</fullName>
    </submittedName>
</protein>
<keyword evidence="1" id="KW-0472">Membrane</keyword>
<feature type="transmembrane region" description="Helical" evidence="1">
    <location>
        <begin position="58"/>
        <end position="84"/>
    </location>
</feature>
<dbReference type="Pfam" id="PF14209">
    <property type="entry name" value="DUF4321"/>
    <property type="match status" value="1"/>
</dbReference>
<dbReference type="EMBL" id="AZQP01000020">
    <property type="protein sequence ID" value="EYE88455.1"/>
    <property type="molecule type" value="Genomic_DNA"/>
</dbReference>
<evidence type="ECO:0000313" key="2">
    <source>
        <dbReference type="EMBL" id="EYE88455.1"/>
    </source>
</evidence>
<feature type="transmembrane region" description="Helical" evidence="1">
    <location>
        <begin position="12"/>
        <end position="31"/>
    </location>
</feature>
<accession>A0A017RX01</accession>
<sequence length="87" mass="9754">MGNHPNKKIGYLILLLLVCGLLGTIIGDWLGDNFNSLTIFKNYIFIGMQKPLILNLKMISVTFAIGFNVNVLSLVGMIFAFILYKKM</sequence>
<dbReference type="AlphaFoldDB" id="A0A017RX01"/>
<keyword evidence="1" id="KW-1133">Transmembrane helix</keyword>
<keyword evidence="3" id="KW-1185">Reference proteome</keyword>
<gene>
    <name evidence="2" type="ORF">Q428_07685</name>
</gene>
<dbReference type="OrthoDB" id="1955744at2"/>
<dbReference type="Proteomes" id="UP000019681">
    <property type="component" value="Unassembled WGS sequence"/>
</dbReference>
<name>A0A017RX01_9CLOT</name>
<evidence type="ECO:0000256" key="1">
    <source>
        <dbReference type="SAM" id="Phobius"/>
    </source>
</evidence>
<dbReference type="RefSeq" id="WP_035379634.1">
    <property type="nucleotide sequence ID" value="NZ_AZQP01000020.1"/>
</dbReference>
<comment type="caution">
    <text evidence="2">The sequence shown here is derived from an EMBL/GenBank/DDBJ whole genome shotgun (WGS) entry which is preliminary data.</text>
</comment>
<organism evidence="2 3">
    <name type="scientific">Fervidicella metallireducens AeB</name>
    <dbReference type="NCBI Taxonomy" id="1403537"/>
    <lineage>
        <taxon>Bacteria</taxon>
        <taxon>Bacillati</taxon>
        <taxon>Bacillota</taxon>
        <taxon>Clostridia</taxon>
        <taxon>Eubacteriales</taxon>
        <taxon>Clostridiaceae</taxon>
        <taxon>Fervidicella</taxon>
    </lineage>
</organism>
<keyword evidence="1" id="KW-0812">Transmembrane</keyword>
<reference evidence="2 3" key="1">
    <citation type="journal article" date="2014" name="Genome Announc.">
        <title>Draft Genome Sequence of Fervidicella metallireducens Strain AeBT, an Iron-Reducing Thermoanaerobe from the Great Artesian Basin.</title>
        <authorList>
            <person name="Patel B.K."/>
        </authorList>
    </citation>
    <scope>NUCLEOTIDE SEQUENCE [LARGE SCALE GENOMIC DNA]</scope>
    <source>
        <strain evidence="2 3">AeB</strain>
    </source>
</reference>
<dbReference type="STRING" id="1403537.Q428_07685"/>
<dbReference type="InterPro" id="IPR025470">
    <property type="entry name" value="DUF4321"/>
</dbReference>